<evidence type="ECO:0000313" key="7">
    <source>
        <dbReference type="Proteomes" id="UP000193570"/>
    </source>
</evidence>
<dbReference type="AlphaFoldDB" id="A0A1X7A9Z6"/>
<comment type="similarity">
    <text evidence="4">Belongs to the NusG family.</text>
</comment>
<feature type="domain" description="NusG-like N-terminal" evidence="5">
    <location>
        <begin position="12"/>
        <end position="112"/>
    </location>
</feature>
<dbReference type="Pfam" id="PF02357">
    <property type="entry name" value="NusG"/>
    <property type="match status" value="1"/>
</dbReference>
<keyword evidence="4" id="KW-0806">Transcription termination</keyword>
<dbReference type="SUPFAM" id="SSF82679">
    <property type="entry name" value="N-utilization substance G protein NusG, N-terminal domain"/>
    <property type="match status" value="1"/>
</dbReference>
<dbReference type="InterPro" id="IPR006645">
    <property type="entry name" value="NGN-like_dom"/>
</dbReference>
<reference evidence="6 7" key="1">
    <citation type="submission" date="2017-03" db="EMBL/GenBank/DDBJ databases">
        <authorList>
            <person name="Afonso C.L."/>
            <person name="Miller P.J."/>
            <person name="Scott M.A."/>
            <person name="Spackman E."/>
            <person name="Goraichik I."/>
            <person name="Dimitrov K.M."/>
            <person name="Suarez D.L."/>
            <person name="Swayne D.E."/>
        </authorList>
    </citation>
    <scope>NUCLEOTIDE SEQUENCE [LARGE SCALE GENOMIC DNA]</scope>
    <source>
        <strain evidence="6 7">CECT 8625</strain>
    </source>
</reference>
<keyword evidence="7" id="KW-1185">Reference proteome</keyword>
<dbReference type="InterPro" id="IPR001062">
    <property type="entry name" value="Transcrpt_antiterm_NusG"/>
</dbReference>
<dbReference type="RefSeq" id="WP_159456825.1">
    <property type="nucleotide sequence ID" value="NZ_FWFK01000010.1"/>
</dbReference>
<dbReference type="GO" id="GO:0031564">
    <property type="term" value="P:transcription antitermination"/>
    <property type="evidence" value="ECO:0007669"/>
    <property type="project" value="UniProtKB-KW"/>
</dbReference>
<dbReference type="Proteomes" id="UP000193570">
    <property type="component" value="Unassembled WGS sequence"/>
</dbReference>
<dbReference type="GO" id="GO:0005829">
    <property type="term" value="C:cytosol"/>
    <property type="evidence" value="ECO:0007669"/>
    <property type="project" value="TreeGrafter"/>
</dbReference>
<gene>
    <name evidence="6" type="ORF">ROJ8625_04018</name>
</gene>
<comment type="function">
    <text evidence="4">Participates in transcription elongation, termination and antitermination.</text>
</comment>
<protein>
    <recommendedName>
        <fullName evidence="4">Transcription termination/antitermination protein NusG</fullName>
    </recommendedName>
</protein>
<dbReference type="PRINTS" id="PR00338">
    <property type="entry name" value="NUSGTNSCPFCT"/>
</dbReference>
<keyword evidence="1 4" id="KW-0889">Transcription antitermination</keyword>
<evidence type="ECO:0000256" key="2">
    <source>
        <dbReference type="ARBA" id="ARBA00023015"/>
    </source>
</evidence>
<dbReference type="GO" id="GO:0006354">
    <property type="term" value="P:DNA-templated transcription elongation"/>
    <property type="evidence" value="ECO:0007669"/>
    <property type="project" value="InterPro"/>
</dbReference>
<accession>A0A1X7A9Z6</accession>
<dbReference type="CDD" id="cd09892">
    <property type="entry name" value="NGN_SP_RfaH"/>
    <property type="match status" value="1"/>
</dbReference>
<dbReference type="Gene3D" id="3.30.70.940">
    <property type="entry name" value="NusG, N-terminal domain"/>
    <property type="match status" value="1"/>
</dbReference>
<dbReference type="InterPro" id="IPR043425">
    <property type="entry name" value="NusG-like"/>
</dbReference>
<organism evidence="6 7">
    <name type="scientific">Roseivivax jejudonensis</name>
    <dbReference type="NCBI Taxonomy" id="1529041"/>
    <lineage>
        <taxon>Bacteria</taxon>
        <taxon>Pseudomonadati</taxon>
        <taxon>Pseudomonadota</taxon>
        <taxon>Alphaproteobacteria</taxon>
        <taxon>Rhodobacterales</taxon>
        <taxon>Roseobacteraceae</taxon>
        <taxon>Roseivivax</taxon>
    </lineage>
</organism>
<evidence type="ECO:0000256" key="4">
    <source>
        <dbReference type="RuleBase" id="RU000538"/>
    </source>
</evidence>
<dbReference type="SUPFAM" id="SSF50104">
    <property type="entry name" value="Translation proteins SH3-like domain"/>
    <property type="match status" value="1"/>
</dbReference>
<keyword evidence="3 4" id="KW-0804">Transcription</keyword>
<dbReference type="CDD" id="cd06091">
    <property type="entry name" value="KOW_NusG"/>
    <property type="match status" value="1"/>
</dbReference>
<name>A0A1X7A9Z6_9RHOB</name>
<sequence length="178" mass="19772">MPEIVLDAATRKAGWYAAQVKPNALRIARTNLTRQKFEHFAPLLTVSTRSAHGMRTGERPLFPGYVFVRFDPAGDSWRAINATRGITRLVVSDPRRPRALPEGFIEGLRARCDGSGTLQEPDRIAVGDEIRILSGPFADIVARVEDLTSDQRLRLLIDLMGQATRVEVPASIVERAVR</sequence>
<evidence type="ECO:0000313" key="6">
    <source>
        <dbReference type="EMBL" id="SLN74165.1"/>
    </source>
</evidence>
<dbReference type="GO" id="GO:0006353">
    <property type="term" value="P:DNA-templated transcription termination"/>
    <property type="evidence" value="ECO:0007669"/>
    <property type="project" value="UniProtKB-KW"/>
</dbReference>
<dbReference type="InterPro" id="IPR036735">
    <property type="entry name" value="NGN_dom_sf"/>
</dbReference>
<dbReference type="OrthoDB" id="9787731at2"/>
<evidence type="ECO:0000256" key="3">
    <source>
        <dbReference type="ARBA" id="ARBA00023163"/>
    </source>
</evidence>
<keyword evidence="2 4" id="KW-0805">Transcription regulation</keyword>
<dbReference type="SMART" id="SM00738">
    <property type="entry name" value="NGN"/>
    <property type="match status" value="1"/>
</dbReference>
<evidence type="ECO:0000256" key="1">
    <source>
        <dbReference type="ARBA" id="ARBA00022814"/>
    </source>
</evidence>
<dbReference type="InterPro" id="IPR008991">
    <property type="entry name" value="Translation_prot_SH3-like_sf"/>
</dbReference>
<dbReference type="GO" id="GO:0032784">
    <property type="term" value="P:regulation of DNA-templated transcription elongation"/>
    <property type="evidence" value="ECO:0007669"/>
    <property type="project" value="InterPro"/>
</dbReference>
<evidence type="ECO:0000259" key="5">
    <source>
        <dbReference type="SMART" id="SM00738"/>
    </source>
</evidence>
<dbReference type="PANTHER" id="PTHR30265:SF7">
    <property type="entry name" value="TRANSCRIPTION ANTITERMINATION PROTEIN RFAH"/>
    <property type="match status" value="1"/>
</dbReference>
<dbReference type="EMBL" id="FWFK01000010">
    <property type="protein sequence ID" value="SLN74165.1"/>
    <property type="molecule type" value="Genomic_DNA"/>
</dbReference>
<proteinExistence type="inferred from homology"/>
<dbReference type="PANTHER" id="PTHR30265">
    <property type="entry name" value="RHO-INTERACTING TRANSCRIPTION TERMINATION FACTOR NUSG"/>
    <property type="match status" value="1"/>
</dbReference>